<feature type="compositionally biased region" description="Low complexity" evidence="3">
    <location>
        <begin position="1460"/>
        <end position="1477"/>
    </location>
</feature>
<accession>A0A9P8SCB7</accession>
<feature type="compositionally biased region" description="Low complexity" evidence="3">
    <location>
        <begin position="1360"/>
        <end position="1388"/>
    </location>
</feature>
<feature type="compositionally biased region" description="Basic residues" evidence="3">
    <location>
        <begin position="1645"/>
        <end position="1657"/>
    </location>
</feature>
<feature type="compositionally biased region" description="Low complexity" evidence="3">
    <location>
        <begin position="1225"/>
        <end position="1234"/>
    </location>
</feature>
<feature type="domain" description="Bromo" evidence="4">
    <location>
        <begin position="1762"/>
        <end position="1864"/>
    </location>
</feature>
<organism evidence="5 6">
    <name type="scientific">Metarhizium humberi</name>
    <dbReference type="NCBI Taxonomy" id="2596975"/>
    <lineage>
        <taxon>Eukaryota</taxon>
        <taxon>Fungi</taxon>
        <taxon>Dikarya</taxon>
        <taxon>Ascomycota</taxon>
        <taxon>Pezizomycotina</taxon>
        <taxon>Sordariomycetes</taxon>
        <taxon>Hypocreomycetidae</taxon>
        <taxon>Hypocreales</taxon>
        <taxon>Clavicipitaceae</taxon>
        <taxon>Metarhizium</taxon>
    </lineage>
</organism>
<feature type="region of interest" description="Disordered" evidence="3">
    <location>
        <begin position="1093"/>
        <end position="1136"/>
    </location>
</feature>
<gene>
    <name evidence="5" type="ORF">MHUMG1_00921</name>
</gene>
<evidence type="ECO:0000313" key="5">
    <source>
        <dbReference type="EMBL" id="KAH0602042.1"/>
    </source>
</evidence>
<dbReference type="InterPro" id="IPR036427">
    <property type="entry name" value="Bromodomain-like_sf"/>
</dbReference>
<dbReference type="SMART" id="SM00320">
    <property type="entry name" value="WD40"/>
    <property type="match status" value="8"/>
</dbReference>
<reference evidence="5 6" key="1">
    <citation type="submission" date="2020-07" db="EMBL/GenBank/DDBJ databases">
        <title>Metarhizium humberi genome.</title>
        <authorList>
            <person name="Lysoe E."/>
        </authorList>
    </citation>
    <scope>NUCLEOTIDE SEQUENCE [LARGE SCALE GENOMIC DNA]</scope>
    <source>
        <strain evidence="5 6">ESALQ1638</strain>
    </source>
</reference>
<feature type="compositionally biased region" description="Polar residues" evidence="3">
    <location>
        <begin position="1719"/>
        <end position="1728"/>
    </location>
</feature>
<dbReference type="InterPro" id="IPR015943">
    <property type="entry name" value="WD40/YVTN_repeat-like_dom_sf"/>
</dbReference>
<feature type="region of interest" description="Disordered" evidence="3">
    <location>
        <begin position="738"/>
        <end position="862"/>
    </location>
</feature>
<feature type="compositionally biased region" description="Polar residues" evidence="3">
    <location>
        <begin position="1659"/>
        <end position="1676"/>
    </location>
</feature>
<feature type="compositionally biased region" description="Basic and acidic residues" evidence="3">
    <location>
        <begin position="1692"/>
        <end position="1704"/>
    </location>
</feature>
<keyword evidence="2" id="KW-0853">WD repeat</keyword>
<dbReference type="SUPFAM" id="SSF50978">
    <property type="entry name" value="WD40 repeat-like"/>
    <property type="match status" value="2"/>
</dbReference>
<dbReference type="InterPro" id="IPR001680">
    <property type="entry name" value="WD40_rpt"/>
</dbReference>
<dbReference type="Gene3D" id="2.130.10.10">
    <property type="entry name" value="YVTN repeat-like/Quinoprotein amine dehydrogenase"/>
    <property type="match status" value="3"/>
</dbReference>
<feature type="region of interest" description="Disordered" evidence="3">
    <location>
        <begin position="68"/>
        <end position="118"/>
    </location>
</feature>
<feature type="compositionally biased region" description="Low complexity" evidence="3">
    <location>
        <begin position="1542"/>
        <end position="1553"/>
    </location>
</feature>
<dbReference type="EMBL" id="JACEFI010000001">
    <property type="protein sequence ID" value="KAH0602042.1"/>
    <property type="molecule type" value="Genomic_DNA"/>
</dbReference>
<comment type="caution">
    <text evidence="5">The sequence shown here is derived from an EMBL/GenBank/DDBJ whole genome shotgun (WGS) entry which is preliminary data.</text>
</comment>
<feature type="compositionally biased region" description="Polar residues" evidence="3">
    <location>
        <begin position="803"/>
        <end position="831"/>
    </location>
</feature>
<feature type="compositionally biased region" description="Polar residues" evidence="3">
    <location>
        <begin position="1349"/>
        <end position="1358"/>
    </location>
</feature>
<dbReference type="Proteomes" id="UP000764110">
    <property type="component" value="Unassembled WGS sequence"/>
</dbReference>
<dbReference type="Gene3D" id="1.20.920.10">
    <property type="entry name" value="Bromodomain-like"/>
    <property type="match status" value="1"/>
</dbReference>
<evidence type="ECO:0000256" key="3">
    <source>
        <dbReference type="SAM" id="MobiDB-lite"/>
    </source>
</evidence>
<feature type="region of interest" description="Disordered" evidence="3">
    <location>
        <begin position="1914"/>
        <end position="1967"/>
    </location>
</feature>
<evidence type="ECO:0000256" key="1">
    <source>
        <dbReference type="ARBA" id="ARBA00023117"/>
    </source>
</evidence>
<feature type="compositionally biased region" description="Pro residues" evidence="3">
    <location>
        <begin position="1264"/>
        <end position="1274"/>
    </location>
</feature>
<feature type="compositionally biased region" description="Basic residues" evidence="3">
    <location>
        <begin position="791"/>
        <end position="801"/>
    </location>
</feature>
<dbReference type="PANTHER" id="PTHR45589">
    <property type="entry name" value="WD REPEAT DOMAIN 62, ISOFORM G"/>
    <property type="match status" value="1"/>
</dbReference>
<feature type="compositionally biased region" description="Low complexity" evidence="3">
    <location>
        <begin position="1488"/>
        <end position="1517"/>
    </location>
</feature>
<feature type="compositionally biased region" description="Low complexity" evidence="3">
    <location>
        <begin position="1321"/>
        <end position="1335"/>
    </location>
</feature>
<evidence type="ECO:0000313" key="6">
    <source>
        <dbReference type="Proteomes" id="UP000764110"/>
    </source>
</evidence>
<feature type="compositionally biased region" description="Pro residues" evidence="3">
    <location>
        <begin position="1298"/>
        <end position="1307"/>
    </location>
</feature>
<dbReference type="InterPro" id="IPR036322">
    <property type="entry name" value="WD40_repeat_dom_sf"/>
</dbReference>
<dbReference type="Pfam" id="PF00400">
    <property type="entry name" value="WD40"/>
    <property type="match status" value="2"/>
</dbReference>
<feature type="repeat" description="WD" evidence="2">
    <location>
        <begin position="702"/>
        <end position="739"/>
    </location>
</feature>
<dbReference type="GO" id="GO:0006325">
    <property type="term" value="P:chromatin organization"/>
    <property type="evidence" value="ECO:0007669"/>
    <property type="project" value="UniProtKB-ARBA"/>
</dbReference>
<dbReference type="InterPro" id="IPR052779">
    <property type="entry name" value="WDR62"/>
</dbReference>
<dbReference type="PANTHER" id="PTHR45589:SF1">
    <property type="entry name" value="WD REPEAT DOMAIN 62, ISOFORM G"/>
    <property type="match status" value="1"/>
</dbReference>
<feature type="compositionally biased region" description="Acidic residues" evidence="3">
    <location>
        <begin position="1939"/>
        <end position="1948"/>
    </location>
</feature>
<dbReference type="PROSITE" id="PS50082">
    <property type="entry name" value="WD_REPEATS_2"/>
    <property type="match status" value="1"/>
</dbReference>
<keyword evidence="6" id="KW-1185">Reference proteome</keyword>
<dbReference type="SUPFAM" id="SSF47370">
    <property type="entry name" value="Bromodomain"/>
    <property type="match status" value="1"/>
</dbReference>
<evidence type="ECO:0000256" key="2">
    <source>
        <dbReference type="PROSITE-ProRule" id="PRU00221"/>
    </source>
</evidence>
<name>A0A9P8SCB7_9HYPO</name>
<feature type="compositionally biased region" description="Low complexity" evidence="3">
    <location>
        <begin position="1093"/>
        <end position="1115"/>
    </location>
</feature>
<feature type="compositionally biased region" description="Low complexity" evidence="3">
    <location>
        <begin position="1242"/>
        <end position="1254"/>
    </location>
</feature>
<proteinExistence type="predicted"/>
<feature type="compositionally biased region" description="Basic residues" evidence="3">
    <location>
        <begin position="1958"/>
        <end position="1967"/>
    </location>
</feature>
<keyword evidence="1" id="KW-0103">Bromodomain</keyword>
<feature type="compositionally biased region" description="Basic and acidic residues" evidence="3">
    <location>
        <begin position="832"/>
        <end position="843"/>
    </location>
</feature>
<feature type="compositionally biased region" description="Low complexity" evidence="3">
    <location>
        <begin position="742"/>
        <end position="752"/>
    </location>
</feature>
<feature type="compositionally biased region" description="Pro residues" evidence="3">
    <location>
        <begin position="1450"/>
        <end position="1459"/>
    </location>
</feature>
<feature type="compositionally biased region" description="Low complexity" evidence="3">
    <location>
        <begin position="70"/>
        <end position="86"/>
    </location>
</feature>
<feature type="region of interest" description="Disordered" evidence="3">
    <location>
        <begin position="1190"/>
        <end position="1747"/>
    </location>
</feature>
<dbReference type="Pfam" id="PF00439">
    <property type="entry name" value="Bromodomain"/>
    <property type="match status" value="1"/>
</dbReference>
<evidence type="ECO:0000259" key="4">
    <source>
        <dbReference type="Pfam" id="PF00439"/>
    </source>
</evidence>
<protein>
    <recommendedName>
        <fullName evidence="4">Bromo domain-containing protein</fullName>
    </recommendedName>
</protein>
<feature type="compositionally biased region" description="Low complexity" evidence="3">
    <location>
        <begin position="1560"/>
        <end position="1578"/>
    </location>
</feature>
<dbReference type="InterPro" id="IPR001487">
    <property type="entry name" value="Bromodomain"/>
</dbReference>
<sequence length="1967" mass="210664">MRGRSMHEPRLSLRRVVGTTCRSPTGFDTVNSSFAYIAGGAVVVVDVEGQLYSQRFYRARPTAVPMYSVSSSQNAPSTPTATTPKANDSRNRVAPNCRDSGYSPVDWATDPPSGSRTWTSRERIKAATCLALSPDGRYLAVGETGYAPRVLIFSLLDVSSDTPLVSISEHAFGVTAVAWSEDSKYLASLGAANDGFLFVWKIDPRTGAAKLFQQNRCTSFIRDMVWIGNSLITLGVRHVKAWKIEDGASVSPTKPKFSGDGTPSTPTSQKTLPGRNMLLGSLLEATFSCAAVDGKSLILCTEAGDVCILDDDDRQMKLTKVLNLEFTITTITIRNSVAYVGGKDGHFATLDVEGVMDGCAASVLTTSQTSAGVVALGFLPDKLVTIDSKQSIDIWNPDYLLGQHVEAVAHIPIPGHGEPIIGVHSLYRPNKANAAFVTWSASGNVTFWDVDGQVKLTLDVPVDNSDSDNELTLPNQLTSARTTKSGKLLVTADRQGIVKVIDVDSKDYLLDIKAHSSDCLCISIYDEESKFLMACCGRDRTAQLFHRDSTGRIEHFQTLEFAAKVIQVLIPTDNKVITCSLDRTLQVHDIVSREGEPDIIAAIPSKVISLKSSPTSMTMGPDNRTIFVSSLDRSIYQYDLASGRQIFCFKCMDEGGVETAVLDSLFVGQWPSKDLDFLLGSSNTDKSIRLYDANSGAFLDREWGHTEAINGVSLVEDDDGTRKVVSVGSDGTIMVWTLDLNDPSPRSMSRDPSPVKEANNNSSRPTLRKVLSKAELAEFQRPSPSPAGRRSPPRSLRRRTSRLNLGTAPSVNRTPVGNLTTSPSDSAISEDTPSRRRPSEINRGDSPPVSPKSRVSRRPSMPVLSAVAKRKSSSNLRGVGSLNMATEQACRTLRAYRKKLSSAEPITAEGLTELDQELRLTAAALGDRAIRSKAMNETVLSGLLDQYSERLVTLLDEKLRLTNQLPKDREIETTSSDDRPRSADGSLIIQLTTDASTLAPIHLAAKREGPLGHWRGGPRGMNHPTAYTPLESLFLFQSLLTHGADTGAFVRISELLRNNALVKSDKSFDAARLAPDALQQLFLLLLREEVKSGTGSTTTTTNATTATAGPSTNTADTSASPASRKRKLGSPPLPSLKDAYEHIEKVPALVDRLYARYRDTIVKEIREDEEKFATVQKHIQFLEKNEKERLAKAAASQNGASILAPRDGRPIPGQPPTPTPGQAGGIKRPVSTTPVYPPRPPSTSTTQPTVAAPSHLQSGGTTPVRPPQPSPKPPTTAGSGLQAPAGMPQPGSRVLQPPGQPPMPTLSPRPDATVALKPKEATPAAAAGQATTAGTLKWEKPYQPPIPQTPGTAGQTQPLAPANAAAGASKESQQQQRLPQQQGQYAGQVPAPTVAAQGRPIPGKQVLVAPQNAGQLSTPLQPAPPRPGGVSASQGQPPQQHPRPISTTPVIPPSRPLPPQQAQQAQQAPRPIAAASQTPQKGVTGPVAAPQKRTPAQAAQKQQTQRPSPSASPAPLAQKDRPYASYNTQPPRPAIPEHIIRQAAVAQAAAAAATPNAKKISPVTAAPSTPSVTTPIAALTRGFGTKWASHSTPSTPRPITAEPESPAYEPVSPPPRDTSILSDTPRSSSKRDLTKGGLKADAVKARGRPPRISHGGRRMSTTPSVSGTRRSQSVASQADELAMDHPISSTKIKHEVLTPRHIEETGDTTADESVHGRTNMATPGSVSSRLAKRKRQDSPSVPTAPPTQVLWTRGFTKVSSSALDQISSHRDANMFATGVRDRDAPNYRQIVLQPQDITSIRSAIKQGNKAALQAASSLPGGDPGTASVWLPISEDLIPPKGIINSAQLERELVHMFCNAIMYNPDPDRGPGPAFLKRSQDEEEEVVGYRVDENGVVKNTRSMFVEVEKLLGDLRSAEKDRGVPPPSATRPASVATPADDTAEDEDELAGDGNTATSVVKRRRVAARN</sequence>